<dbReference type="AlphaFoldDB" id="A0A066RUU9"/>
<evidence type="ECO:0000313" key="3">
    <source>
        <dbReference type="Proteomes" id="UP000027192"/>
    </source>
</evidence>
<dbReference type="Proteomes" id="UP000027192">
    <property type="component" value="Unassembled WGS sequence"/>
</dbReference>
<reference evidence="2 3" key="1">
    <citation type="submission" date="2014-04" db="EMBL/GenBank/DDBJ databases">
        <title>Draft genome sequence of Photobacterium halotolerans S2753: a solonamide, ngercheumicin and holomycin producer.</title>
        <authorList>
            <person name="Machado H.R."/>
            <person name="Gram L."/>
        </authorList>
    </citation>
    <scope>NUCLEOTIDE SEQUENCE [LARGE SCALE GENOMIC DNA]</scope>
    <source>
        <strain evidence="2 3">S2753</strain>
    </source>
</reference>
<name>A0A066RUU9_9GAMM</name>
<gene>
    <name evidence="2" type="ORF">EA58_13440</name>
</gene>
<dbReference type="OrthoDB" id="5759974at2"/>
<sequence>MKKRNVAVLLTGVSILIWGVSAVWPEKQFHHPIAEVNPPQPSPENARSEERAQLVSANPVVPSESNAQSKMNPEPELRLPVAMQTEFTIISKTYAAELSYPAYSRPLTAQDIQWLEPNRYMPVNAPVLDGNDSAALVLTKYRHFYPEEIKLSVQSGLPVVGMNVELFDLVTDEHLAGEQVQGRQVVIPSGAHWPDEIRVKASVDFSTGTDILSADFRFYVPVAEVIQVARPTVSGANVNIPVILAVKKAGIYRVRANLFTINGQPVAVLTAKQKLAAGDQILTLQAHQQVLAGAGEYELRTVQVEKMSGFPGEKTQYGTSVQPNWPLGHIDTSLLTEEPYIPTEDEQQRMNFLQNAASG</sequence>
<evidence type="ECO:0000313" key="2">
    <source>
        <dbReference type="EMBL" id="KDM91148.1"/>
    </source>
</evidence>
<organism evidence="2 3">
    <name type="scientific">Photobacterium galatheae</name>
    <dbReference type="NCBI Taxonomy" id="1654360"/>
    <lineage>
        <taxon>Bacteria</taxon>
        <taxon>Pseudomonadati</taxon>
        <taxon>Pseudomonadota</taxon>
        <taxon>Gammaproteobacteria</taxon>
        <taxon>Vibrionales</taxon>
        <taxon>Vibrionaceae</taxon>
        <taxon>Photobacterium</taxon>
    </lineage>
</organism>
<feature type="region of interest" description="Disordered" evidence="1">
    <location>
        <begin position="33"/>
        <end position="53"/>
    </location>
</feature>
<dbReference type="RefSeq" id="WP_051642070.1">
    <property type="nucleotide sequence ID" value="NZ_JAGSGC010000009.1"/>
</dbReference>
<accession>A0A066RUU9</accession>
<evidence type="ECO:0000256" key="1">
    <source>
        <dbReference type="SAM" id="MobiDB-lite"/>
    </source>
</evidence>
<protein>
    <submittedName>
        <fullName evidence="2">Uncharacterized protein</fullName>
    </submittedName>
</protein>
<keyword evidence="3" id="KW-1185">Reference proteome</keyword>
<dbReference type="EMBL" id="JMIB01000026">
    <property type="protein sequence ID" value="KDM91148.1"/>
    <property type="molecule type" value="Genomic_DNA"/>
</dbReference>
<comment type="caution">
    <text evidence="2">The sequence shown here is derived from an EMBL/GenBank/DDBJ whole genome shotgun (WGS) entry which is preliminary data.</text>
</comment>
<proteinExistence type="predicted"/>